<proteinExistence type="predicted"/>
<evidence type="ECO:0000313" key="3">
    <source>
        <dbReference type="Proteomes" id="UP000823749"/>
    </source>
</evidence>
<gene>
    <name evidence="2" type="ORF">RHGRI_037224</name>
</gene>
<accession>A0AAV6HRG2</accession>
<dbReference type="EMBL" id="JACTNZ010000013">
    <property type="protein sequence ID" value="KAG5516438.1"/>
    <property type="molecule type" value="Genomic_DNA"/>
</dbReference>
<organism evidence="2 3">
    <name type="scientific">Rhododendron griersonianum</name>
    <dbReference type="NCBI Taxonomy" id="479676"/>
    <lineage>
        <taxon>Eukaryota</taxon>
        <taxon>Viridiplantae</taxon>
        <taxon>Streptophyta</taxon>
        <taxon>Embryophyta</taxon>
        <taxon>Tracheophyta</taxon>
        <taxon>Spermatophyta</taxon>
        <taxon>Magnoliopsida</taxon>
        <taxon>eudicotyledons</taxon>
        <taxon>Gunneridae</taxon>
        <taxon>Pentapetalae</taxon>
        <taxon>asterids</taxon>
        <taxon>Ericales</taxon>
        <taxon>Ericaceae</taxon>
        <taxon>Ericoideae</taxon>
        <taxon>Rhodoreae</taxon>
        <taxon>Rhododendron</taxon>
    </lineage>
</organism>
<name>A0AAV6HRG2_9ERIC</name>
<sequence>MAGCKETPARSSAQLRGIELGPQDRSSDHVMGNKAGRDNQIGPRPQLSMLAESAGKMGDCGGEGP</sequence>
<protein>
    <submittedName>
        <fullName evidence="2">Uncharacterized protein</fullName>
    </submittedName>
</protein>
<dbReference type="AlphaFoldDB" id="A0AAV6HRG2"/>
<dbReference type="Proteomes" id="UP000823749">
    <property type="component" value="Chromosome 13"/>
</dbReference>
<feature type="region of interest" description="Disordered" evidence="1">
    <location>
        <begin position="1"/>
        <end position="65"/>
    </location>
</feature>
<reference evidence="2 3" key="1">
    <citation type="submission" date="2020-08" db="EMBL/GenBank/DDBJ databases">
        <title>Plant Genome Project.</title>
        <authorList>
            <person name="Zhang R.-G."/>
        </authorList>
    </citation>
    <scope>NUCLEOTIDE SEQUENCE [LARGE SCALE GENOMIC DNA]</scope>
    <source>
        <strain evidence="2">WSP0</strain>
        <tissue evidence="2">Leaf</tissue>
    </source>
</reference>
<comment type="caution">
    <text evidence="2">The sequence shown here is derived from an EMBL/GenBank/DDBJ whole genome shotgun (WGS) entry which is preliminary data.</text>
</comment>
<keyword evidence="3" id="KW-1185">Reference proteome</keyword>
<evidence type="ECO:0000256" key="1">
    <source>
        <dbReference type="SAM" id="MobiDB-lite"/>
    </source>
</evidence>
<evidence type="ECO:0000313" key="2">
    <source>
        <dbReference type="EMBL" id="KAG5516438.1"/>
    </source>
</evidence>